<sequence>LLSSLIYRTQYDQHEDNLDLNQVSSSTDIAISTVNHAVTLINDETQDDVVNPNLEADINRLKKLMLNKRGRLLYFF</sequence>
<dbReference type="OrthoDB" id="10034966at2759"/>
<organism evidence="1">
    <name type="scientific">Amphimedon queenslandica</name>
    <name type="common">Sponge</name>
    <dbReference type="NCBI Taxonomy" id="400682"/>
    <lineage>
        <taxon>Eukaryota</taxon>
        <taxon>Metazoa</taxon>
        <taxon>Porifera</taxon>
        <taxon>Demospongiae</taxon>
        <taxon>Heteroscleromorpha</taxon>
        <taxon>Haplosclerida</taxon>
        <taxon>Niphatidae</taxon>
        <taxon>Amphimedon</taxon>
    </lineage>
</organism>
<reference evidence="1" key="1">
    <citation type="submission" date="2017-05" db="UniProtKB">
        <authorList>
            <consortium name="EnsemblMetazoa"/>
        </authorList>
    </citation>
    <scope>IDENTIFICATION</scope>
</reference>
<name>A0A1X7U7S6_AMPQE</name>
<proteinExistence type="predicted"/>
<accession>A0A1X7U7S6</accession>
<dbReference type="EnsemblMetazoa" id="Aqu2.1.23506_001">
    <property type="protein sequence ID" value="Aqu2.1.23506_001"/>
    <property type="gene ID" value="Aqu2.1.23506"/>
</dbReference>
<dbReference type="AlphaFoldDB" id="A0A1X7U7S6"/>
<evidence type="ECO:0000313" key="1">
    <source>
        <dbReference type="EnsemblMetazoa" id="Aqu2.1.23506_001"/>
    </source>
</evidence>
<dbReference type="InParanoid" id="A0A1X7U7S6"/>
<protein>
    <submittedName>
        <fullName evidence="1">Uncharacterized protein</fullName>
    </submittedName>
</protein>